<evidence type="ECO:0000259" key="1">
    <source>
        <dbReference type="PROSITE" id="PS50801"/>
    </source>
</evidence>
<dbReference type="EMBL" id="JACHNB010000001">
    <property type="protein sequence ID" value="MBB4742209.1"/>
    <property type="molecule type" value="Genomic_DNA"/>
</dbReference>
<sequence length="288" mass="30848">MATTLFDRLRPGDHVCLIGDDDVLQARGIAQYIRAGLRERQRVVFYGDRTGLLDQELAAAGVDTGDACGSGQLQIISPGESYLASGRFDPDATIAAWRTEEAITRAAGFDGLRVGGDMGWAARPVPGADLLGHYEAQVNRVFADGFVTAVCFYDRRLFPHAELRHLSCAHPATATAGPEPDTAPQLRMLRTVDPPGIRLSGEADLANRAALSAVMRALADDTPDGSGPLTVDVHELRYADASAARFLMYPAVHAGRPLRVVGCSRALRRMLTLQGSDGVPGLLVETDR</sequence>
<accession>A0A7W7H1G4</accession>
<organism evidence="2 3">
    <name type="scientific">Actinoplanes octamycinicus</name>
    <dbReference type="NCBI Taxonomy" id="135948"/>
    <lineage>
        <taxon>Bacteria</taxon>
        <taxon>Bacillati</taxon>
        <taxon>Actinomycetota</taxon>
        <taxon>Actinomycetes</taxon>
        <taxon>Micromonosporales</taxon>
        <taxon>Micromonosporaceae</taxon>
        <taxon>Actinoplanes</taxon>
    </lineage>
</organism>
<protein>
    <recommendedName>
        <fullName evidence="1">STAS domain-containing protein</fullName>
    </recommendedName>
</protein>
<evidence type="ECO:0000313" key="2">
    <source>
        <dbReference type="EMBL" id="MBB4742209.1"/>
    </source>
</evidence>
<reference evidence="2 3" key="1">
    <citation type="submission" date="2020-08" db="EMBL/GenBank/DDBJ databases">
        <title>Sequencing the genomes of 1000 actinobacteria strains.</title>
        <authorList>
            <person name="Klenk H.-P."/>
        </authorList>
    </citation>
    <scope>NUCLEOTIDE SEQUENCE [LARGE SCALE GENOMIC DNA]</scope>
    <source>
        <strain evidence="2 3">DSM 45809</strain>
    </source>
</reference>
<dbReference type="RefSeq" id="WP_185042612.1">
    <property type="nucleotide sequence ID" value="NZ_BAABFG010000005.1"/>
</dbReference>
<dbReference type="Proteomes" id="UP000546162">
    <property type="component" value="Unassembled WGS sequence"/>
</dbReference>
<dbReference type="PROSITE" id="PS50801">
    <property type="entry name" value="STAS"/>
    <property type="match status" value="1"/>
</dbReference>
<dbReference type="Gene3D" id="3.30.750.24">
    <property type="entry name" value="STAS domain"/>
    <property type="match status" value="1"/>
</dbReference>
<dbReference type="Pfam" id="PF13466">
    <property type="entry name" value="STAS_2"/>
    <property type="match status" value="1"/>
</dbReference>
<dbReference type="InterPro" id="IPR058548">
    <property type="entry name" value="MlaB-like_STAS"/>
</dbReference>
<proteinExistence type="predicted"/>
<dbReference type="AlphaFoldDB" id="A0A7W7H1G4"/>
<keyword evidence="3" id="KW-1185">Reference proteome</keyword>
<comment type="caution">
    <text evidence="2">The sequence shown here is derived from an EMBL/GenBank/DDBJ whole genome shotgun (WGS) entry which is preliminary data.</text>
</comment>
<gene>
    <name evidence="2" type="ORF">BJY16_005668</name>
</gene>
<feature type="domain" description="STAS" evidence="1">
    <location>
        <begin position="197"/>
        <end position="288"/>
    </location>
</feature>
<dbReference type="SUPFAM" id="SSF52091">
    <property type="entry name" value="SpoIIaa-like"/>
    <property type="match status" value="1"/>
</dbReference>
<dbReference type="Pfam" id="PF14417">
    <property type="entry name" value="MEDS"/>
    <property type="match status" value="1"/>
</dbReference>
<evidence type="ECO:0000313" key="3">
    <source>
        <dbReference type="Proteomes" id="UP000546162"/>
    </source>
</evidence>
<dbReference type="InterPro" id="IPR036513">
    <property type="entry name" value="STAS_dom_sf"/>
</dbReference>
<name>A0A7W7H1G4_9ACTN</name>
<dbReference type="InterPro" id="IPR025847">
    <property type="entry name" value="MEDS_domain"/>
</dbReference>
<dbReference type="InterPro" id="IPR002645">
    <property type="entry name" value="STAS_dom"/>
</dbReference>